<feature type="domain" description="Transglutaminase-like" evidence="3">
    <location>
        <begin position="495"/>
        <end position="565"/>
    </location>
</feature>
<sequence length="769" mass="80566">MNARARIPRGSRATLATGLCAVATGSSLLALTGLIDGTTWLVRAWVAIVLVAAVCAGVRSVTRSWWAPTLAGLLVSVAGLVVRYGAPPGRIQVLPDLGALERTLATAREGVTVINQSLVPMPGVRPAELLVVTGALVVLLVTDLVAVGLGAPAWAGLALVTLWFPAVVLGFPASAWALAWTGLAYLLLLALSAAPAAAHSDGGRRVGTAVVCATGVVVATLVAGPVIAALPGWASLRLPDFGTGPVGPLQLSDNLDLRESLGTRSGQVVLRYTVVGADGEPAPADEPSPGASADPAQTVTARLVGPLRAFTLTSFDGQSWQRDDGDASGTWEPEELLTSDPTIRGSAPDATRGTIATVQVEVGSLRERHLPVSTFPRTVDVRGAWGYDELRDEVVGQRSTFDGMHYGMVVEVPDLTADDLENADVGDPGDDGASLVVPATSHSDDIAALARDLTQDATTPYEQAMDLQSYFRATTNFQYDTRVAPARSTDAVWDFLQSRRGYCVQFATSMAMMARTLGIPARVGVGFLPGDNNGDGLYVVSGRKSHAWPELYFEGSGWVRFEPTPAVQTGAPPIWSDPFTAVSGPGNQPTEAAPSGVAPSVAASQPAGRSTTTTAESTSDHWVTVGVVVGFVLVASILGLTVARRRTRTRADLTPERAWLRARRGLANRGVTWTDSTTPRGVVATVQDQLRTVSGSTLSGPPEAALVALARTVERERYAREPIEFDPDELDRWVDELVGGVEALLKERPAGGTSATPEDAEPGDLVRGG</sequence>
<dbReference type="PANTHER" id="PTHR42736">
    <property type="entry name" value="PROTEIN-GLUTAMINE GAMMA-GLUTAMYLTRANSFERASE"/>
    <property type="match status" value="1"/>
</dbReference>
<dbReference type="Pfam" id="PF13559">
    <property type="entry name" value="DUF4129"/>
    <property type="match status" value="1"/>
</dbReference>
<dbReference type="AlphaFoldDB" id="A0A919U4I2"/>
<organism evidence="4 5">
    <name type="scientific">Cellulomonas chitinilytica</name>
    <dbReference type="NCBI Taxonomy" id="398759"/>
    <lineage>
        <taxon>Bacteria</taxon>
        <taxon>Bacillati</taxon>
        <taxon>Actinomycetota</taxon>
        <taxon>Actinomycetes</taxon>
        <taxon>Micrococcales</taxon>
        <taxon>Cellulomonadaceae</taxon>
        <taxon>Cellulomonas</taxon>
    </lineage>
</organism>
<feature type="transmembrane region" description="Helical" evidence="2">
    <location>
        <begin position="622"/>
        <end position="643"/>
    </location>
</feature>
<evidence type="ECO:0000256" key="1">
    <source>
        <dbReference type="SAM" id="MobiDB-lite"/>
    </source>
</evidence>
<feature type="region of interest" description="Disordered" evidence="1">
    <location>
        <begin position="577"/>
        <end position="618"/>
    </location>
</feature>
<comment type="caution">
    <text evidence="4">The sequence shown here is derived from an EMBL/GenBank/DDBJ whole genome shotgun (WGS) entry which is preliminary data.</text>
</comment>
<dbReference type="Pfam" id="PF11992">
    <property type="entry name" value="TgpA_N"/>
    <property type="match status" value="1"/>
</dbReference>
<dbReference type="Proteomes" id="UP000632740">
    <property type="component" value="Unassembled WGS sequence"/>
</dbReference>
<feature type="compositionally biased region" description="Polar residues" evidence="1">
    <location>
        <begin position="609"/>
        <end position="618"/>
    </location>
</feature>
<feature type="transmembrane region" description="Helical" evidence="2">
    <location>
        <begin position="177"/>
        <end position="198"/>
    </location>
</feature>
<dbReference type="InterPro" id="IPR052901">
    <property type="entry name" value="Bact_TGase-like"/>
</dbReference>
<evidence type="ECO:0000313" key="5">
    <source>
        <dbReference type="Proteomes" id="UP000632740"/>
    </source>
</evidence>
<keyword evidence="2" id="KW-1133">Transmembrane helix</keyword>
<feature type="transmembrane region" description="Helical" evidence="2">
    <location>
        <begin position="65"/>
        <end position="86"/>
    </location>
</feature>
<dbReference type="Gene3D" id="3.10.620.30">
    <property type="match status" value="1"/>
</dbReference>
<evidence type="ECO:0000259" key="3">
    <source>
        <dbReference type="SMART" id="SM00460"/>
    </source>
</evidence>
<dbReference type="EMBL" id="BONK01000016">
    <property type="protein sequence ID" value="GIG23169.1"/>
    <property type="molecule type" value="Genomic_DNA"/>
</dbReference>
<dbReference type="SUPFAM" id="SSF54001">
    <property type="entry name" value="Cysteine proteinases"/>
    <property type="match status" value="1"/>
</dbReference>
<keyword evidence="5" id="KW-1185">Reference proteome</keyword>
<dbReference type="Pfam" id="PF01841">
    <property type="entry name" value="Transglut_core"/>
    <property type="match status" value="1"/>
</dbReference>
<dbReference type="InterPro" id="IPR025403">
    <property type="entry name" value="TgpA-like_C"/>
</dbReference>
<dbReference type="InterPro" id="IPR021878">
    <property type="entry name" value="TgpA_N"/>
</dbReference>
<name>A0A919U4I2_9CELL</name>
<accession>A0A919U4I2</accession>
<dbReference type="PANTHER" id="PTHR42736:SF1">
    <property type="entry name" value="PROTEIN-GLUTAMINE GAMMA-GLUTAMYLTRANSFERASE"/>
    <property type="match status" value="1"/>
</dbReference>
<evidence type="ECO:0000313" key="4">
    <source>
        <dbReference type="EMBL" id="GIG23169.1"/>
    </source>
</evidence>
<dbReference type="InterPro" id="IPR038765">
    <property type="entry name" value="Papain-like_cys_pep_sf"/>
</dbReference>
<reference evidence="4" key="1">
    <citation type="submission" date="2021-01" db="EMBL/GenBank/DDBJ databases">
        <title>Whole genome shotgun sequence of Cellulomonas chitinilytica NBRC 110799.</title>
        <authorList>
            <person name="Komaki H."/>
            <person name="Tamura T."/>
        </authorList>
    </citation>
    <scope>NUCLEOTIDE SEQUENCE</scope>
    <source>
        <strain evidence="4">NBRC 110799</strain>
    </source>
</reference>
<feature type="transmembrane region" description="Helical" evidence="2">
    <location>
        <begin position="210"/>
        <end position="233"/>
    </location>
</feature>
<dbReference type="RefSeq" id="WP_203758168.1">
    <property type="nucleotide sequence ID" value="NZ_BONK01000016.1"/>
</dbReference>
<dbReference type="SMART" id="SM00460">
    <property type="entry name" value="TGc"/>
    <property type="match status" value="1"/>
</dbReference>
<keyword evidence="2" id="KW-0472">Membrane</keyword>
<feature type="compositionally biased region" description="Low complexity" evidence="1">
    <location>
        <begin position="592"/>
        <end position="608"/>
    </location>
</feature>
<feature type="transmembrane region" description="Helical" evidence="2">
    <location>
        <begin position="40"/>
        <end position="58"/>
    </location>
</feature>
<feature type="transmembrane region" description="Helical" evidence="2">
    <location>
        <begin position="153"/>
        <end position="171"/>
    </location>
</feature>
<keyword evidence="2" id="KW-0812">Transmembrane</keyword>
<feature type="region of interest" description="Disordered" evidence="1">
    <location>
        <begin position="745"/>
        <end position="769"/>
    </location>
</feature>
<feature type="transmembrane region" description="Helical" evidence="2">
    <location>
        <begin position="129"/>
        <end position="146"/>
    </location>
</feature>
<proteinExistence type="predicted"/>
<gene>
    <name evidence="4" type="ORF">Cch01nite_38930</name>
</gene>
<dbReference type="InterPro" id="IPR002931">
    <property type="entry name" value="Transglutaminase-like"/>
</dbReference>
<protein>
    <recommendedName>
        <fullName evidence="3">Transglutaminase-like domain-containing protein</fullName>
    </recommendedName>
</protein>
<evidence type="ECO:0000256" key="2">
    <source>
        <dbReference type="SAM" id="Phobius"/>
    </source>
</evidence>